<evidence type="ECO:0000313" key="4">
    <source>
        <dbReference type="EMBL" id="CAH3111987.1"/>
    </source>
</evidence>
<organism evidence="4 5">
    <name type="scientific">Pocillopora meandrina</name>
    <dbReference type="NCBI Taxonomy" id="46732"/>
    <lineage>
        <taxon>Eukaryota</taxon>
        <taxon>Metazoa</taxon>
        <taxon>Cnidaria</taxon>
        <taxon>Anthozoa</taxon>
        <taxon>Hexacorallia</taxon>
        <taxon>Scleractinia</taxon>
        <taxon>Astrocoeniina</taxon>
        <taxon>Pocilloporidae</taxon>
        <taxon>Pocillopora</taxon>
    </lineage>
</organism>
<dbReference type="InterPro" id="IPR009030">
    <property type="entry name" value="Growth_fac_rcpt_cys_sf"/>
</dbReference>
<feature type="domain" description="TNFR-Cys" evidence="3">
    <location>
        <begin position="94"/>
        <end position="132"/>
    </location>
</feature>
<evidence type="ECO:0000313" key="5">
    <source>
        <dbReference type="Proteomes" id="UP001159428"/>
    </source>
</evidence>
<dbReference type="Gene3D" id="1.10.533.10">
    <property type="entry name" value="Death Domain, Fas"/>
    <property type="match status" value="1"/>
</dbReference>
<reference evidence="4 5" key="1">
    <citation type="submission" date="2022-05" db="EMBL/GenBank/DDBJ databases">
        <authorList>
            <consortium name="Genoscope - CEA"/>
            <person name="William W."/>
        </authorList>
    </citation>
    <scope>NUCLEOTIDE SEQUENCE [LARGE SCALE GENOMIC DNA]</scope>
</reference>
<dbReference type="SMART" id="SM00208">
    <property type="entry name" value="TNFR"/>
    <property type="match status" value="2"/>
</dbReference>
<protein>
    <recommendedName>
        <fullName evidence="3">TNFR-Cys domain-containing protein</fullName>
    </recommendedName>
</protein>
<feature type="transmembrane region" description="Helical" evidence="2">
    <location>
        <begin position="191"/>
        <end position="209"/>
    </location>
</feature>
<keyword evidence="2" id="KW-1133">Transmembrane helix</keyword>
<name>A0AAU9WEB5_9CNID</name>
<proteinExistence type="predicted"/>
<dbReference type="PROSITE" id="PS00652">
    <property type="entry name" value="TNFR_NGFR_1"/>
    <property type="match status" value="1"/>
</dbReference>
<accession>A0AAU9WEB5</accession>
<feature type="compositionally biased region" description="Polar residues" evidence="1">
    <location>
        <begin position="144"/>
        <end position="158"/>
    </location>
</feature>
<comment type="caution">
    <text evidence="4">The sequence shown here is derived from an EMBL/GenBank/DDBJ whole genome shotgun (WGS) entry which is preliminary data.</text>
</comment>
<evidence type="ECO:0000256" key="1">
    <source>
        <dbReference type="SAM" id="MobiDB-lite"/>
    </source>
</evidence>
<keyword evidence="2" id="KW-0812">Transmembrane</keyword>
<dbReference type="InterPro" id="IPR011029">
    <property type="entry name" value="DEATH-like_dom_sf"/>
</dbReference>
<keyword evidence="2" id="KW-0472">Membrane</keyword>
<gene>
    <name evidence="4" type="ORF">PMEA_00004905</name>
</gene>
<evidence type="ECO:0000256" key="2">
    <source>
        <dbReference type="SAM" id="Phobius"/>
    </source>
</evidence>
<keyword evidence="5" id="KW-1185">Reference proteome</keyword>
<feature type="region of interest" description="Disordered" evidence="1">
    <location>
        <begin position="135"/>
        <end position="179"/>
    </location>
</feature>
<sequence>MEECIKCDTYSNCLPGRSKKITNCTIYSGHTCDGCEEGYYHHRGVGCDKCSPKCDAMTEDEIQACITRHDRRCVPKRELPKTPPVFSNGKKDGCEEGYYYRQDVGCDKCSPKCNATTEDEIQACTTNHNRHCAPKRELSKTPPVFSNDSKVRGNSSRTANEEKSEIPQIDPGSVESKTAWPREENSIVTNLWFWFPLTVIALLLVTVPIRRYKRRSRVNRPPQPEGDVDTDNTEENIVLREQKTPLISEGGLDAHNTRETVSSAEPRVPLRPRHELEINSGRVDLEAPKPSSEEVSRQGLDRPIKDLAIKEKKQIKNDLSGKDIEGYFYWQSVAEELGFKDESRGWEGAQNPIENLLKAFGEKEGSTIRGLIEATRRAELTHCASQWERKFDTTPRKDTTDSAHTALWY</sequence>
<dbReference type="InterPro" id="IPR001368">
    <property type="entry name" value="TNFR/NGFR_Cys_rich_reg"/>
</dbReference>
<dbReference type="Proteomes" id="UP001159428">
    <property type="component" value="Unassembled WGS sequence"/>
</dbReference>
<dbReference type="SUPFAM" id="SSF57184">
    <property type="entry name" value="Growth factor receptor domain"/>
    <property type="match status" value="1"/>
</dbReference>
<evidence type="ECO:0000259" key="3">
    <source>
        <dbReference type="PROSITE" id="PS00652"/>
    </source>
</evidence>
<dbReference type="AlphaFoldDB" id="A0AAU9WEB5"/>
<dbReference type="EMBL" id="CALNXJ010000013">
    <property type="protein sequence ID" value="CAH3111987.1"/>
    <property type="molecule type" value="Genomic_DNA"/>
</dbReference>